<feature type="coiled-coil region" evidence="1">
    <location>
        <begin position="69"/>
        <end position="96"/>
    </location>
</feature>
<evidence type="ECO:0008006" key="5">
    <source>
        <dbReference type="Google" id="ProtNLM"/>
    </source>
</evidence>
<dbReference type="RefSeq" id="WP_277104899.1">
    <property type="nucleotide sequence ID" value="NZ_BAAAJS010000023.1"/>
</dbReference>
<reference evidence="3 4" key="1">
    <citation type="submission" date="2023-07" db="EMBL/GenBank/DDBJ databases">
        <title>Sequencing the genomes of 1000 actinobacteria strains.</title>
        <authorList>
            <person name="Klenk H.-P."/>
        </authorList>
    </citation>
    <scope>NUCLEOTIDE SEQUENCE [LARGE SCALE GENOMIC DNA]</scope>
    <source>
        <strain evidence="3 4">DSM 44508</strain>
    </source>
</reference>
<dbReference type="EMBL" id="JAVDYF010000001">
    <property type="protein sequence ID" value="MDR7353764.1"/>
    <property type="molecule type" value="Genomic_DNA"/>
</dbReference>
<keyword evidence="2" id="KW-0472">Membrane</keyword>
<keyword evidence="2" id="KW-1133">Transmembrane helix</keyword>
<dbReference type="Proteomes" id="UP001183619">
    <property type="component" value="Unassembled WGS sequence"/>
</dbReference>
<protein>
    <recommendedName>
        <fullName evidence="5">GAF domain-containing protein</fullName>
    </recommendedName>
</protein>
<evidence type="ECO:0000313" key="4">
    <source>
        <dbReference type="Proteomes" id="UP001183619"/>
    </source>
</evidence>
<evidence type="ECO:0000313" key="3">
    <source>
        <dbReference type="EMBL" id="MDR7353764.1"/>
    </source>
</evidence>
<feature type="transmembrane region" description="Helical" evidence="2">
    <location>
        <begin position="50"/>
        <end position="69"/>
    </location>
</feature>
<keyword evidence="4" id="KW-1185">Reference proteome</keyword>
<accession>A0ABU2B8P8</accession>
<keyword evidence="2" id="KW-0812">Transmembrane</keyword>
<name>A0ABU2B8P8_9CORY</name>
<comment type="caution">
    <text evidence="3">The sequence shown here is derived from an EMBL/GenBank/DDBJ whole genome shotgun (WGS) entry which is preliminary data.</text>
</comment>
<proteinExistence type="predicted"/>
<evidence type="ECO:0000256" key="2">
    <source>
        <dbReference type="SAM" id="Phobius"/>
    </source>
</evidence>
<evidence type="ECO:0000256" key="1">
    <source>
        <dbReference type="SAM" id="Coils"/>
    </source>
</evidence>
<organism evidence="3 4">
    <name type="scientific">Corynebacterium felinum</name>
    <dbReference type="NCBI Taxonomy" id="131318"/>
    <lineage>
        <taxon>Bacteria</taxon>
        <taxon>Bacillati</taxon>
        <taxon>Actinomycetota</taxon>
        <taxon>Actinomycetes</taxon>
        <taxon>Mycobacteriales</taxon>
        <taxon>Corynebacteriaceae</taxon>
        <taxon>Corynebacterium</taxon>
    </lineage>
</organism>
<gene>
    <name evidence="3" type="ORF">J2S37_000302</name>
</gene>
<feature type="transmembrane region" description="Helical" evidence="2">
    <location>
        <begin position="21"/>
        <end position="44"/>
    </location>
</feature>
<sequence length="294" mass="33887">MQNYDRGWGSVHKGIDFLEENWPSMLFGFVTIESIALTVFPYFSTIDSRWRGVLVVFTGLFLAASGLGFRRRKKSYKQVEDKLRESEEQVQRFIQQHAVEKETWKKLIDRYQKSTLAVVVFALDKLAQECELVDLSGERVRNDVRLTVYCYDSAGCCFIPIARTSGHARYREFGRTRYSRDYGVIADGYDKGLSIFRVPGTAKNWKNCMIQDCNIPADFVEKMRMHSLVILAIRLEVGNKYPGVLVIESMELKDLPDDLNDKVTCAKWFKHVIALVEHVQDSHVKQRQLLPVGT</sequence>
<keyword evidence="1" id="KW-0175">Coiled coil</keyword>